<keyword evidence="1" id="KW-1133">Transmembrane helix</keyword>
<organism evidence="2 3">
    <name type="scientific">Trichostrongylus colubriformis</name>
    <name type="common">Black scour worm</name>
    <dbReference type="NCBI Taxonomy" id="6319"/>
    <lineage>
        <taxon>Eukaryota</taxon>
        <taxon>Metazoa</taxon>
        <taxon>Ecdysozoa</taxon>
        <taxon>Nematoda</taxon>
        <taxon>Chromadorea</taxon>
        <taxon>Rhabditida</taxon>
        <taxon>Rhabditina</taxon>
        <taxon>Rhabditomorpha</taxon>
        <taxon>Strongyloidea</taxon>
        <taxon>Trichostrongylidae</taxon>
        <taxon>Trichostrongylus</taxon>
    </lineage>
</organism>
<sequence>MCVELYDTKFREVRFPNVIRWRSCKKGPALRIVGNDFLESIVFNKSIKFIRGPRTPLSSDTIVIRGNRKLSRYEIDRISSIFSTYRFFRPRVGECALPGHVEDLTQLNCNAYYGDIAFSQEVAGGVPTLGGHVDGCLVIEDTLLSDIEFIKEFHFKPSHTCENKIVGNPNLCISESLERHLHNTMNITIANNLPNECRTYIDRGVAMLLILGICFIIFSLIATCVKVWVMN</sequence>
<proteinExistence type="predicted"/>
<keyword evidence="1" id="KW-0472">Membrane</keyword>
<dbReference type="EMBL" id="WIXE01025548">
    <property type="protein sequence ID" value="KAK5964628.1"/>
    <property type="molecule type" value="Genomic_DNA"/>
</dbReference>
<evidence type="ECO:0000256" key="1">
    <source>
        <dbReference type="SAM" id="Phobius"/>
    </source>
</evidence>
<feature type="transmembrane region" description="Helical" evidence="1">
    <location>
        <begin position="205"/>
        <end position="229"/>
    </location>
</feature>
<dbReference type="AlphaFoldDB" id="A0AAN8FII4"/>
<gene>
    <name evidence="2" type="ORF">GCK32_016572</name>
</gene>
<dbReference type="Proteomes" id="UP001331761">
    <property type="component" value="Unassembled WGS sequence"/>
</dbReference>
<evidence type="ECO:0000313" key="3">
    <source>
        <dbReference type="Proteomes" id="UP001331761"/>
    </source>
</evidence>
<reference evidence="2 3" key="1">
    <citation type="submission" date="2019-10" db="EMBL/GenBank/DDBJ databases">
        <title>Assembly and Annotation for the nematode Trichostrongylus colubriformis.</title>
        <authorList>
            <person name="Martin J."/>
        </authorList>
    </citation>
    <scope>NUCLEOTIDE SEQUENCE [LARGE SCALE GENOMIC DNA]</scope>
    <source>
        <strain evidence="2">G859</strain>
        <tissue evidence="2">Whole worm</tissue>
    </source>
</reference>
<comment type="caution">
    <text evidence="2">The sequence shown here is derived from an EMBL/GenBank/DDBJ whole genome shotgun (WGS) entry which is preliminary data.</text>
</comment>
<name>A0AAN8FII4_TRICO</name>
<protein>
    <recommendedName>
        <fullName evidence="4">Receptor L-domain domain-containing protein</fullName>
    </recommendedName>
</protein>
<accession>A0AAN8FII4</accession>
<evidence type="ECO:0000313" key="2">
    <source>
        <dbReference type="EMBL" id="KAK5964628.1"/>
    </source>
</evidence>
<keyword evidence="3" id="KW-1185">Reference proteome</keyword>
<keyword evidence="1" id="KW-0812">Transmembrane</keyword>
<evidence type="ECO:0008006" key="4">
    <source>
        <dbReference type="Google" id="ProtNLM"/>
    </source>
</evidence>